<reference evidence="12" key="1">
    <citation type="journal article" date="2015" name="PLoS Genet.">
        <title>Genome Sequence and Transcriptome Analyses of Chrysochromulina tobin: Metabolic Tools for Enhanced Algal Fitness in the Prominent Order Prymnesiales (Haptophyceae).</title>
        <authorList>
            <person name="Hovde B.T."/>
            <person name="Deodato C.R."/>
            <person name="Hunsperger H.M."/>
            <person name="Ryken S.A."/>
            <person name="Yost W."/>
            <person name="Jha R.K."/>
            <person name="Patterson J."/>
            <person name="Monnat R.J. Jr."/>
            <person name="Barlow S.B."/>
            <person name="Starkenburg S.R."/>
            <person name="Cattolico R.A."/>
        </authorList>
    </citation>
    <scope>NUCLEOTIDE SEQUENCE</scope>
    <source>
        <strain evidence="12">CCMP291</strain>
    </source>
</reference>
<evidence type="ECO:0000256" key="6">
    <source>
        <dbReference type="ARBA" id="ARBA00022801"/>
    </source>
</evidence>
<feature type="domain" description="MATH" evidence="9">
    <location>
        <begin position="46"/>
        <end position="171"/>
    </location>
</feature>
<evidence type="ECO:0000259" key="9">
    <source>
        <dbReference type="PROSITE" id="PS50144"/>
    </source>
</evidence>
<dbReference type="Pfam" id="PF14533">
    <property type="entry name" value="USP7_C2"/>
    <property type="match status" value="1"/>
</dbReference>
<dbReference type="CDD" id="cd02659">
    <property type="entry name" value="peptidase_C19C"/>
    <property type="match status" value="1"/>
</dbReference>
<dbReference type="SUPFAM" id="SSF49599">
    <property type="entry name" value="TRAF domain-like"/>
    <property type="match status" value="1"/>
</dbReference>
<dbReference type="PROSITE" id="PS00972">
    <property type="entry name" value="USP_1"/>
    <property type="match status" value="1"/>
</dbReference>
<evidence type="ECO:0000256" key="4">
    <source>
        <dbReference type="ARBA" id="ARBA00022670"/>
    </source>
</evidence>
<feature type="domain" description="USP" evidence="10">
    <location>
        <begin position="191"/>
        <end position="512"/>
    </location>
</feature>
<dbReference type="PANTHER" id="PTHR24006:SF644">
    <property type="entry name" value="UBIQUITIN CARBOXYL-TERMINAL HYDROLASE 7"/>
    <property type="match status" value="1"/>
</dbReference>
<dbReference type="SMART" id="SM00061">
    <property type="entry name" value="MATH"/>
    <property type="match status" value="1"/>
</dbReference>
<dbReference type="EC" id="3.4.19.12" evidence="3"/>
<comment type="similarity">
    <text evidence="2">Belongs to the peptidase C19 family.</text>
</comment>
<dbReference type="AlphaFoldDB" id="A0A0M0JLI1"/>
<evidence type="ECO:0000256" key="5">
    <source>
        <dbReference type="ARBA" id="ARBA00022786"/>
    </source>
</evidence>
<dbReference type="GO" id="GO:0005829">
    <property type="term" value="C:cytosol"/>
    <property type="evidence" value="ECO:0007669"/>
    <property type="project" value="TreeGrafter"/>
</dbReference>
<dbReference type="PROSITE" id="PS50144">
    <property type="entry name" value="MATH"/>
    <property type="match status" value="1"/>
</dbReference>
<evidence type="ECO:0000256" key="8">
    <source>
        <dbReference type="SAM" id="MobiDB-lite"/>
    </source>
</evidence>
<gene>
    <name evidence="11" type="ORF">Ctob_005954</name>
</gene>
<keyword evidence="7" id="KW-0788">Thiol protease</keyword>
<dbReference type="PROSITE" id="PS50235">
    <property type="entry name" value="USP_3"/>
    <property type="match status" value="1"/>
</dbReference>
<evidence type="ECO:0000256" key="3">
    <source>
        <dbReference type="ARBA" id="ARBA00012759"/>
    </source>
</evidence>
<dbReference type="InterPro" id="IPR024729">
    <property type="entry name" value="USP7_ICP0-binding_dom"/>
</dbReference>
<dbReference type="GO" id="GO:0004843">
    <property type="term" value="F:cysteine-type deubiquitinase activity"/>
    <property type="evidence" value="ECO:0007669"/>
    <property type="project" value="UniProtKB-EC"/>
</dbReference>
<evidence type="ECO:0000256" key="2">
    <source>
        <dbReference type="ARBA" id="ARBA00009085"/>
    </source>
</evidence>
<dbReference type="FunFam" id="2.60.210.10:FF:000005">
    <property type="entry name" value="Ubiquitin carboxyl-terminal hydrolase 13"/>
    <property type="match status" value="1"/>
</dbReference>
<feature type="region of interest" description="Disordered" evidence="8">
    <location>
        <begin position="1170"/>
        <end position="1193"/>
    </location>
</feature>
<keyword evidence="12" id="KW-1185">Reference proteome</keyword>
<dbReference type="GO" id="GO:0016579">
    <property type="term" value="P:protein deubiquitination"/>
    <property type="evidence" value="ECO:0007669"/>
    <property type="project" value="InterPro"/>
</dbReference>
<dbReference type="GO" id="GO:0031647">
    <property type="term" value="P:regulation of protein stability"/>
    <property type="evidence" value="ECO:0007669"/>
    <property type="project" value="TreeGrafter"/>
</dbReference>
<dbReference type="SUPFAM" id="SSF54001">
    <property type="entry name" value="Cysteine proteinases"/>
    <property type="match status" value="1"/>
</dbReference>
<comment type="caution">
    <text evidence="11">The sequence shown here is derived from an EMBL/GenBank/DDBJ whole genome shotgun (WGS) entry which is preliminary data.</text>
</comment>
<dbReference type="FunFam" id="3.90.70.10:FF:000044">
    <property type="entry name" value="Ubiquitin carboxyl-terminal hydrolase 13"/>
    <property type="match status" value="1"/>
</dbReference>
<evidence type="ECO:0000259" key="10">
    <source>
        <dbReference type="PROSITE" id="PS50235"/>
    </source>
</evidence>
<protein>
    <recommendedName>
        <fullName evidence="3">ubiquitinyl hydrolase 1</fullName>
        <ecNumber evidence="3">3.4.19.12</ecNumber>
    </recommendedName>
</protein>
<dbReference type="InterPro" id="IPR029346">
    <property type="entry name" value="USP_C"/>
</dbReference>
<dbReference type="Gene3D" id="2.60.210.10">
    <property type="entry name" value="Apoptosis, Tumor Necrosis Factor Receptor Associated Protein 2, Chain A"/>
    <property type="match status" value="1"/>
</dbReference>
<dbReference type="InterPro" id="IPR038765">
    <property type="entry name" value="Papain-like_cys_pep_sf"/>
</dbReference>
<dbReference type="PANTHER" id="PTHR24006">
    <property type="entry name" value="UBIQUITIN CARBOXYL-TERMINAL HYDROLASE"/>
    <property type="match status" value="1"/>
</dbReference>
<sequence>MTQQTEAVEVPADTTEVTDVVQVPAATTGEADEMDVDKDASEEALTGDYTWTIENYSKIKQLKLYSPVFQSGQYNWRILLFPGGNNVQQLSVYLDVADSVTLPQGWSRQAHFSLTVQNQKEPQRSVVKDADHHFTLRACDWGFREFVPLAELKDSRTGFLMDDKLVISARVRVEAQVNWWNWDSKKETGYVGLKNQGATCYMNSLLQTLTHIPYFRKAVYHMHTTDGEDPEQSIALALQRIFYKLQHSDSSVSTKQLTKSFGWDTNDTFMQHDVQELNRVLVDKLEEKMKGTSVEGTMAHLFRGKFTNYVACINVEDKSTRDEDFYDLQMPVKGCKTLYDSLDEYVKEETLDGDNQYYSDKHGKQDAKKGVAFTSMPPVLALHLRRFEYDFTTDQMAKINERFEFPTTLDMDREGRKYFTEDADPTVRNLYHLHSVLVHSGGPNGGHYYAYIRPLGVEQWFKFDDERVTKVKEKEAVEGQYGGLEHHTAPGHTPQWKYPKISSAYMLVYVRESAIGDINIDVTADDIAAHLRHTLEKEQEEKTRKKKERLEAHLYTVIRVATSADLKAQIGTERFFDLVNPDNVATLRIKKEHTVLQLKHEIWRMTGVRPSEQRLWMWARRQNHTFRPDRPLQQEYDDHVAMMDVKEDHPPPAGKFQAELRLYLEPVTTRPMPFEIPPPDAVAPDEEGYPLLGADQLLLFLKFYEPAGEQLSFVCTHVASSHDTLSDLLPVLRQAKGLSAEAELVVYEEVEFETSVRFEPIVHGKSLKDCELQSGDILVYQLARPMVPPPPVPAAVPADVDMAEGSGDGALVTTAAAKSPPRNVVLESERDPLLTISQFFEHVKNRVVVHVRKLPPQQQRGQGVREKERAIQIAMDKRWTYDQVTGRIGQALSLRADHLRLTMHNPFSDLPKPQPVKFRGVSTLEEMLTSMQKSTDQLFYEALEIPLQEYESKKALKVSWHNGASEEVCTVNLLLHKESNVGQAIDALVLELSKLPASDVEGAAGAAQAAQAAAQAHPLALAPRRVRLMEVFNHRIYKIFAESDDIDSINDQYWTIRAEKIPEEELRAGPEDKLVHVRHFHRDSRMNMTHNFGDPFLLLLGEAETTASVRTRIQAKLSLSDEELAKWKLAVISFGRVEYLEDDEIVKNRFRKHDNYGNWDDYLGLEHAHSPGAGRKKNASRGGYADKPIKIHG</sequence>
<dbReference type="Pfam" id="PF00443">
    <property type="entry name" value="UCH"/>
    <property type="match status" value="1"/>
</dbReference>
<dbReference type="Pfam" id="PF12436">
    <property type="entry name" value="USP7_ICP0_bdg"/>
    <property type="match status" value="1"/>
</dbReference>
<evidence type="ECO:0000256" key="1">
    <source>
        <dbReference type="ARBA" id="ARBA00000707"/>
    </source>
</evidence>
<dbReference type="Gene3D" id="3.90.70.10">
    <property type="entry name" value="Cysteine proteinases"/>
    <property type="match status" value="1"/>
</dbReference>
<dbReference type="Proteomes" id="UP000037460">
    <property type="component" value="Unassembled WGS sequence"/>
</dbReference>
<dbReference type="GO" id="GO:0006508">
    <property type="term" value="P:proteolysis"/>
    <property type="evidence" value="ECO:0007669"/>
    <property type="project" value="UniProtKB-KW"/>
</dbReference>
<dbReference type="CDD" id="cd00121">
    <property type="entry name" value="MATH"/>
    <property type="match status" value="1"/>
</dbReference>
<comment type="catalytic activity">
    <reaction evidence="1">
        <text>Thiol-dependent hydrolysis of ester, thioester, amide, peptide and isopeptide bonds formed by the C-terminal Gly of ubiquitin (a 76-residue protein attached to proteins as an intracellular targeting signal).</text>
        <dbReference type="EC" id="3.4.19.12"/>
    </reaction>
</comment>
<name>A0A0M0JLI1_9EUKA</name>
<evidence type="ECO:0000313" key="11">
    <source>
        <dbReference type="EMBL" id="KOO27177.1"/>
    </source>
</evidence>
<dbReference type="OrthoDB" id="289038at2759"/>
<keyword evidence="6 11" id="KW-0378">Hydrolase</keyword>
<dbReference type="InterPro" id="IPR002083">
    <property type="entry name" value="MATH/TRAF_dom"/>
</dbReference>
<dbReference type="InterPro" id="IPR029071">
    <property type="entry name" value="Ubiquitin-like_domsf"/>
</dbReference>
<dbReference type="SUPFAM" id="SSF54236">
    <property type="entry name" value="Ubiquitin-like"/>
    <property type="match status" value="1"/>
</dbReference>
<evidence type="ECO:0000256" key="7">
    <source>
        <dbReference type="ARBA" id="ARBA00022807"/>
    </source>
</evidence>
<dbReference type="InterPro" id="IPR018200">
    <property type="entry name" value="USP_CS"/>
</dbReference>
<dbReference type="InterPro" id="IPR050164">
    <property type="entry name" value="Peptidase_C19"/>
</dbReference>
<organism evidence="11 12">
    <name type="scientific">Chrysochromulina tobinii</name>
    <dbReference type="NCBI Taxonomy" id="1460289"/>
    <lineage>
        <taxon>Eukaryota</taxon>
        <taxon>Haptista</taxon>
        <taxon>Haptophyta</taxon>
        <taxon>Prymnesiophyceae</taxon>
        <taxon>Prymnesiales</taxon>
        <taxon>Chrysochromulinaceae</taxon>
        <taxon>Chrysochromulina</taxon>
    </lineage>
</organism>
<dbReference type="InterPro" id="IPR028889">
    <property type="entry name" value="USP"/>
</dbReference>
<keyword evidence="5" id="KW-0833">Ubl conjugation pathway</keyword>
<keyword evidence="4" id="KW-0645">Protease</keyword>
<dbReference type="GO" id="GO:0005634">
    <property type="term" value="C:nucleus"/>
    <property type="evidence" value="ECO:0007669"/>
    <property type="project" value="TreeGrafter"/>
</dbReference>
<proteinExistence type="inferred from homology"/>
<dbReference type="InterPro" id="IPR001394">
    <property type="entry name" value="Peptidase_C19_UCH"/>
</dbReference>
<dbReference type="InterPro" id="IPR008974">
    <property type="entry name" value="TRAF-like"/>
</dbReference>
<accession>A0A0M0JLI1</accession>
<dbReference type="Gene3D" id="3.10.20.90">
    <property type="entry name" value="Phosphatidylinositol 3-kinase Catalytic Subunit, Chain A, domain 1"/>
    <property type="match status" value="2"/>
</dbReference>
<dbReference type="PROSITE" id="PS00973">
    <property type="entry name" value="USP_2"/>
    <property type="match status" value="1"/>
</dbReference>
<evidence type="ECO:0000313" key="12">
    <source>
        <dbReference type="Proteomes" id="UP000037460"/>
    </source>
</evidence>
<dbReference type="Pfam" id="PF22486">
    <property type="entry name" value="MATH_2"/>
    <property type="match status" value="1"/>
</dbReference>
<dbReference type="EMBL" id="JWZX01002748">
    <property type="protein sequence ID" value="KOO27177.1"/>
    <property type="molecule type" value="Genomic_DNA"/>
</dbReference>